<evidence type="ECO:0000313" key="1">
    <source>
        <dbReference type="EMBL" id="VDN04262.1"/>
    </source>
</evidence>
<dbReference type="WBParaSite" id="TCLT_0000687301-mRNA-1">
    <property type="protein sequence ID" value="TCLT_0000687301-mRNA-1"/>
    <property type="gene ID" value="TCLT_0000687301"/>
</dbReference>
<protein>
    <submittedName>
        <fullName evidence="1 3">Uncharacterized protein</fullName>
    </submittedName>
</protein>
<dbReference type="EMBL" id="UYYF01004452">
    <property type="protein sequence ID" value="VDN04262.1"/>
    <property type="molecule type" value="Genomic_DNA"/>
</dbReference>
<accession>A0A0N5D1Y0</accession>
<gene>
    <name evidence="1" type="ORF">TCLT_LOCUS6862</name>
</gene>
<keyword evidence="2" id="KW-1185">Reference proteome</keyword>
<dbReference type="AlphaFoldDB" id="A0A0N5D1Y0"/>
<reference evidence="1 2" key="2">
    <citation type="submission" date="2018-11" db="EMBL/GenBank/DDBJ databases">
        <authorList>
            <consortium name="Pathogen Informatics"/>
        </authorList>
    </citation>
    <scope>NUCLEOTIDE SEQUENCE [LARGE SCALE GENOMIC DNA]</scope>
</reference>
<name>A0A0N5D1Y0_THECL</name>
<evidence type="ECO:0000313" key="3">
    <source>
        <dbReference type="WBParaSite" id="TCLT_0000687301-mRNA-1"/>
    </source>
</evidence>
<reference evidence="3" key="1">
    <citation type="submission" date="2017-02" db="UniProtKB">
        <authorList>
            <consortium name="WormBaseParasite"/>
        </authorList>
    </citation>
    <scope>IDENTIFICATION</scope>
</reference>
<evidence type="ECO:0000313" key="2">
    <source>
        <dbReference type="Proteomes" id="UP000276776"/>
    </source>
</evidence>
<dbReference type="Proteomes" id="UP000276776">
    <property type="component" value="Unassembled WGS sequence"/>
</dbReference>
<proteinExistence type="predicted"/>
<organism evidence="3">
    <name type="scientific">Thelazia callipaeda</name>
    <name type="common">Oriental eyeworm</name>
    <name type="synonym">Parasitic nematode</name>
    <dbReference type="NCBI Taxonomy" id="103827"/>
    <lineage>
        <taxon>Eukaryota</taxon>
        <taxon>Metazoa</taxon>
        <taxon>Ecdysozoa</taxon>
        <taxon>Nematoda</taxon>
        <taxon>Chromadorea</taxon>
        <taxon>Rhabditida</taxon>
        <taxon>Spirurina</taxon>
        <taxon>Spiruromorpha</taxon>
        <taxon>Thelazioidea</taxon>
        <taxon>Thelaziidae</taxon>
        <taxon>Thelazia</taxon>
    </lineage>
</organism>
<sequence>MEIKTLGENRGITRHLTYAEASAPRHRYLFQVDVNYEFFSSMISSNVSQSKLVASRIIISVQLFYRVRSKCVGLIL</sequence>